<dbReference type="Gene3D" id="3.90.182.10">
    <property type="entry name" value="Toxin - Anthrax Protective Antigen,domain 1"/>
    <property type="match status" value="1"/>
</dbReference>
<keyword evidence="1 2" id="KW-0732">Signal</keyword>
<name>F4KTN8_HALH1</name>
<dbReference type="SUPFAM" id="SSF56300">
    <property type="entry name" value="Metallo-dependent phosphatases"/>
    <property type="match status" value="1"/>
</dbReference>
<accession>F4KTN8</accession>
<dbReference type="PROSITE" id="PS51820">
    <property type="entry name" value="PA14"/>
    <property type="match status" value="1"/>
</dbReference>
<keyword evidence="5" id="KW-1185">Reference proteome</keyword>
<dbReference type="PANTHER" id="PTHR22953:SF153">
    <property type="entry name" value="PURPLE ACID PHOSPHATASE"/>
    <property type="match status" value="1"/>
</dbReference>
<dbReference type="Pfam" id="PF07691">
    <property type="entry name" value="PA14"/>
    <property type="match status" value="1"/>
</dbReference>
<organism evidence="4 5">
    <name type="scientific">Haliscomenobacter hydrossis (strain ATCC 27775 / DSM 1100 / LMG 10767 / O)</name>
    <dbReference type="NCBI Taxonomy" id="760192"/>
    <lineage>
        <taxon>Bacteria</taxon>
        <taxon>Pseudomonadati</taxon>
        <taxon>Bacteroidota</taxon>
        <taxon>Saprospiria</taxon>
        <taxon>Saprospirales</taxon>
        <taxon>Haliscomenobacteraceae</taxon>
        <taxon>Haliscomenobacter</taxon>
    </lineage>
</organism>
<dbReference type="RefSeq" id="WP_013767941.1">
    <property type="nucleotide sequence ID" value="NC_015510.1"/>
</dbReference>
<dbReference type="InterPro" id="IPR015914">
    <property type="entry name" value="PAPs_N"/>
</dbReference>
<evidence type="ECO:0000256" key="2">
    <source>
        <dbReference type="SAM" id="SignalP"/>
    </source>
</evidence>
<dbReference type="InterPro" id="IPR059177">
    <property type="entry name" value="GH29D-like_dom"/>
</dbReference>
<dbReference type="InterPro" id="IPR011658">
    <property type="entry name" value="PA14_dom"/>
</dbReference>
<dbReference type="GO" id="GO:0046872">
    <property type="term" value="F:metal ion binding"/>
    <property type="evidence" value="ECO:0007669"/>
    <property type="project" value="InterPro"/>
</dbReference>
<dbReference type="AlphaFoldDB" id="F4KTN8"/>
<dbReference type="GO" id="GO:0003993">
    <property type="term" value="F:acid phosphatase activity"/>
    <property type="evidence" value="ECO:0007669"/>
    <property type="project" value="InterPro"/>
</dbReference>
<evidence type="ECO:0000313" key="4">
    <source>
        <dbReference type="EMBL" id="AEE53412.1"/>
    </source>
</evidence>
<dbReference type="Gene3D" id="2.60.40.10">
    <property type="entry name" value="Immunoglobulins"/>
    <property type="match status" value="1"/>
</dbReference>
<dbReference type="Gene3D" id="3.60.21.10">
    <property type="match status" value="1"/>
</dbReference>
<dbReference type="InterPro" id="IPR029052">
    <property type="entry name" value="Metallo-depent_PP-like"/>
</dbReference>
<dbReference type="InterPro" id="IPR008963">
    <property type="entry name" value="Purple_acid_Pase-like_N"/>
</dbReference>
<dbReference type="InterPro" id="IPR013783">
    <property type="entry name" value="Ig-like_fold"/>
</dbReference>
<proteinExistence type="predicted"/>
<sequence length="633" mass="71986">MRMYAFLFFLFCTGIVFAQTNPAESKFLVQPYLQFSTQTGMYVLWETKEPATTLVQFGEARSNVDQVVLDREVRLEGQRLMHEVLLDNLKPETNYFWQVTTVTQSGERIQTPVYTFKTAVKDSSAYLFGLVGDTQRNNRTPWAWGKIAEKLWQDRPNFVVHAGDVVDQGMDKNDWIDNFFPNGQILMSRVPVYTAIGNHEQDAPYYYQYMVAPAPEYYYTFKYGNAQFFMIDSNRDLTEGSEQYNWLEWELSKSTATWKIAVHHHPPYSSDSDDHGNTSRELSTLGTAARNLVPLYERYGLDFCLFGHTHLYERSWPLKDNKINMKNGVVYINSGGAGGGLEDFAPTRSWFTLDLQIVHHYCTFAIFENNLVFKAIDHEGRLFDTFQMQKDGSKGKTASVIQPPAPQFSTPATLFQDQTTVDLSAAFEGLQIRYTLDGSEPNRNSASYTQALTIKQSTMLKTRAYTQDGRASRVVALNLRKMAPQPAQKVKKTEKGLKFSYYEGEWTVLPDFKSLTPVKTGISNQVGLAEIGHHDNLFAVVLEGYIEVAETGAKTFYLSADNGARLYIDDELMIDQTSDHPAVKKMGQTLLAAGKHKIRIEYFELSGSQFLQAGWWEEKVGAVPFTPFQLGHE</sequence>
<dbReference type="SMART" id="SM00758">
    <property type="entry name" value="PA14"/>
    <property type="match status" value="1"/>
</dbReference>
<dbReference type="OrthoDB" id="9816081at2"/>
<protein>
    <submittedName>
        <fullName evidence="4">Metallophosphoesterase</fullName>
    </submittedName>
</protein>
<evidence type="ECO:0000313" key="5">
    <source>
        <dbReference type="Proteomes" id="UP000008461"/>
    </source>
</evidence>
<dbReference type="InterPro" id="IPR004843">
    <property type="entry name" value="Calcineurin-like_PHP"/>
</dbReference>
<dbReference type="Gene3D" id="2.60.40.380">
    <property type="entry name" value="Purple acid phosphatase-like, N-terminal"/>
    <property type="match status" value="1"/>
</dbReference>
<dbReference type="Proteomes" id="UP000008461">
    <property type="component" value="Chromosome"/>
</dbReference>
<dbReference type="SUPFAM" id="SSF49363">
    <property type="entry name" value="Purple acid phosphatase, N-terminal domain"/>
    <property type="match status" value="1"/>
</dbReference>
<dbReference type="KEGG" id="hhy:Halhy_5588"/>
<dbReference type="eggNOG" id="COG1409">
    <property type="taxonomic scope" value="Bacteria"/>
</dbReference>
<dbReference type="EMBL" id="CP002691">
    <property type="protein sequence ID" value="AEE53412.1"/>
    <property type="molecule type" value="Genomic_DNA"/>
</dbReference>
<dbReference type="InterPro" id="IPR039331">
    <property type="entry name" value="PAPs-like"/>
</dbReference>
<reference evidence="4 5" key="1">
    <citation type="journal article" date="2011" name="Stand. Genomic Sci.">
        <title>Complete genome sequence of Haliscomenobacter hydrossis type strain (O).</title>
        <authorList>
            <consortium name="US DOE Joint Genome Institute (JGI-PGF)"/>
            <person name="Daligault H."/>
            <person name="Lapidus A."/>
            <person name="Zeytun A."/>
            <person name="Nolan M."/>
            <person name="Lucas S."/>
            <person name="Del Rio T.G."/>
            <person name="Tice H."/>
            <person name="Cheng J.F."/>
            <person name="Tapia R."/>
            <person name="Han C."/>
            <person name="Goodwin L."/>
            <person name="Pitluck S."/>
            <person name="Liolios K."/>
            <person name="Pagani I."/>
            <person name="Ivanova N."/>
            <person name="Huntemann M."/>
            <person name="Mavromatis K."/>
            <person name="Mikhailova N."/>
            <person name="Pati A."/>
            <person name="Chen A."/>
            <person name="Palaniappan K."/>
            <person name="Land M."/>
            <person name="Hauser L."/>
            <person name="Brambilla E.M."/>
            <person name="Rohde M."/>
            <person name="Verbarg S."/>
            <person name="Goker M."/>
            <person name="Bristow J."/>
            <person name="Eisen J.A."/>
            <person name="Markowitz V."/>
            <person name="Hugenholtz P."/>
            <person name="Kyrpides N.C."/>
            <person name="Klenk H.P."/>
            <person name="Woyke T."/>
        </authorList>
    </citation>
    <scope>NUCLEOTIDE SEQUENCE [LARGE SCALE GENOMIC DNA]</scope>
    <source>
        <strain evidence="5">ATCC 27775 / DSM 1100 / LMG 10767 / O</strain>
    </source>
</reference>
<dbReference type="Pfam" id="PF13290">
    <property type="entry name" value="CHB_HEX_C_1"/>
    <property type="match status" value="1"/>
</dbReference>
<feature type="signal peptide" evidence="2">
    <location>
        <begin position="1"/>
        <end position="18"/>
    </location>
</feature>
<dbReference type="InterPro" id="IPR037524">
    <property type="entry name" value="PA14/GLEYA"/>
</dbReference>
<feature type="chain" id="PRO_5003310220" evidence="2">
    <location>
        <begin position="19"/>
        <end position="633"/>
    </location>
</feature>
<dbReference type="Pfam" id="PF00149">
    <property type="entry name" value="Metallophos"/>
    <property type="match status" value="1"/>
</dbReference>
<gene>
    <name evidence="4" type="ordered locus">Halhy_5588</name>
</gene>
<dbReference type="Pfam" id="PF16656">
    <property type="entry name" value="Pur_ac_phosph_N"/>
    <property type="match status" value="1"/>
</dbReference>
<reference key="2">
    <citation type="submission" date="2011-04" db="EMBL/GenBank/DDBJ databases">
        <title>Complete sequence of chromosome of Haliscomenobacter hydrossis DSM 1100.</title>
        <authorList>
            <consortium name="US DOE Joint Genome Institute (JGI-PGF)"/>
            <person name="Lucas S."/>
            <person name="Han J."/>
            <person name="Lapidus A."/>
            <person name="Bruce D."/>
            <person name="Goodwin L."/>
            <person name="Pitluck S."/>
            <person name="Peters L."/>
            <person name="Kyrpides N."/>
            <person name="Mavromatis K."/>
            <person name="Ivanova N."/>
            <person name="Ovchinnikova G."/>
            <person name="Pagani I."/>
            <person name="Daligault H."/>
            <person name="Detter J.C."/>
            <person name="Han C."/>
            <person name="Land M."/>
            <person name="Hauser L."/>
            <person name="Markowitz V."/>
            <person name="Cheng J.-F."/>
            <person name="Hugenholtz P."/>
            <person name="Woyke T."/>
            <person name="Wu D."/>
            <person name="Verbarg S."/>
            <person name="Frueling A."/>
            <person name="Brambilla E."/>
            <person name="Klenk H.-P."/>
            <person name="Eisen J.A."/>
        </authorList>
    </citation>
    <scope>NUCLEOTIDE SEQUENCE</scope>
    <source>
        <strain>DSM 1100</strain>
    </source>
</reference>
<evidence type="ECO:0000256" key="1">
    <source>
        <dbReference type="ARBA" id="ARBA00022729"/>
    </source>
</evidence>
<dbReference type="HOGENOM" id="CLU_440617_0_0_10"/>
<dbReference type="SUPFAM" id="SSF56988">
    <property type="entry name" value="Anthrax protective antigen"/>
    <property type="match status" value="1"/>
</dbReference>
<feature type="domain" description="PA14" evidence="3">
    <location>
        <begin position="492"/>
        <end position="632"/>
    </location>
</feature>
<dbReference type="STRING" id="760192.Halhy_5588"/>
<dbReference type="PANTHER" id="PTHR22953">
    <property type="entry name" value="ACID PHOSPHATASE RELATED"/>
    <property type="match status" value="1"/>
</dbReference>
<evidence type="ECO:0000259" key="3">
    <source>
        <dbReference type="PROSITE" id="PS51820"/>
    </source>
</evidence>